<gene>
    <name evidence="9" type="ORF">GCM10007094_36350</name>
</gene>
<dbReference type="InterPro" id="IPR003439">
    <property type="entry name" value="ABC_transporter-like_ATP-bd"/>
</dbReference>
<keyword evidence="2" id="KW-0813">Transport</keyword>
<keyword evidence="3" id="KW-1003">Cell membrane</keyword>
<evidence type="ECO:0000256" key="3">
    <source>
        <dbReference type="ARBA" id="ARBA00022475"/>
    </source>
</evidence>
<comment type="caution">
    <text evidence="9">The sequence shown here is derived from an EMBL/GenBank/DDBJ whole genome shotgun (WGS) entry which is preliminary data.</text>
</comment>
<evidence type="ECO:0000256" key="4">
    <source>
        <dbReference type="ARBA" id="ARBA00022741"/>
    </source>
</evidence>
<evidence type="ECO:0000313" key="10">
    <source>
        <dbReference type="Proteomes" id="UP000637980"/>
    </source>
</evidence>
<dbReference type="Gene3D" id="2.40.50.100">
    <property type="match status" value="1"/>
</dbReference>
<dbReference type="InterPro" id="IPR027417">
    <property type="entry name" value="P-loop_NTPase"/>
</dbReference>
<feature type="domain" description="ABC transporter" evidence="8">
    <location>
        <begin position="4"/>
        <end position="234"/>
    </location>
</feature>
<keyword evidence="6" id="KW-1278">Translocase</keyword>
<dbReference type="PROSITE" id="PS00211">
    <property type="entry name" value="ABC_TRANSPORTER_1"/>
    <property type="match status" value="1"/>
</dbReference>
<dbReference type="InterPro" id="IPR047641">
    <property type="entry name" value="ABC_transpr_MalK/UgpC-like"/>
</dbReference>
<name>A0ABQ3ENV4_9HYPH</name>
<keyword evidence="4" id="KW-0547">Nucleotide-binding</keyword>
<keyword evidence="10" id="KW-1185">Reference proteome</keyword>
<dbReference type="InterPro" id="IPR017871">
    <property type="entry name" value="ABC_transporter-like_CS"/>
</dbReference>
<dbReference type="InterPro" id="IPR003593">
    <property type="entry name" value="AAA+_ATPase"/>
</dbReference>
<reference evidence="10" key="1">
    <citation type="journal article" date="2019" name="Int. J. Syst. Evol. Microbiol.">
        <title>The Global Catalogue of Microorganisms (GCM) 10K type strain sequencing project: providing services to taxonomists for standard genome sequencing and annotation.</title>
        <authorList>
            <consortium name="The Broad Institute Genomics Platform"/>
            <consortium name="The Broad Institute Genome Sequencing Center for Infectious Disease"/>
            <person name="Wu L."/>
            <person name="Ma J."/>
        </authorList>
    </citation>
    <scope>NUCLEOTIDE SEQUENCE [LARGE SCALE GENOMIC DNA]</scope>
    <source>
        <strain evidence="10">KCTC 12861</strain>
    </source>
</reference>
<dbReference type="InterPro" id="IPR008995">
    <property type="entry name" value="Mo/tungstate-bd_C_term_dom"/>
</dbReference>
<evidence type="ECO:0000313" key="9">
    <source>
        <dbReference type="EMBL" id="GHB43659.1"/>
    </source>
</evidence>
<dbReference type="Proteomes" id="UP000637980">
    <property type="component" value="Unassembled WGS sequence"/>
</dbReference>
<evidence type="ECO:0000259" key="8">
    <source>
        <dbReference type="PROSITE" id="PS50893"/>
    </source>
</evidence>
<dbReference type="Pfam" id="PF08402">
    <property type="entry name" value="TOBE_2"/>
    <property type="match status" value="1"/>
</dbReference>
<dbReference type="RefSeq" id="WP_189438258.1">
    <property type="nucleotide sequence ID" value="NZ_BMXE01000007.1"/>
</dbReference>
<dbReference type="PANTHER" id="PTHR43875">
    <property type="entry name" value="MALTODEXTRIN IMPORT ATP-BINDING PROTEIN MSMX"/>
    <property type="match status" value="1"/>
</dbReference>
<proteinExistence type="inferred from homology"/>
<accession>A0ABQ3ENV4</accession>
<dbReference type="SMART" id="SM00382">
    <property type="entry name" value="AAA"/>
    <property type="match status" value="1"/>
</dbReference>
<keyword evidence="5 9" id="KW-0067">ATP-binding</keyword>
<protein>
    <submittedName>
        <fullName evidence="9">ABC transporter ATP-binding protein</fullName>
    </submittedName>
</protein>
<dbReference type="InterPro" id="IPR013611">
    <property type="entry name" value="Transp-assoc_OB_typ2"/>
</dbReference>
<comment type="similarity">
    <text evidence="1">Belongs to the ABC transporter superfamily.</text>
</comment>
<dbReference type="PROSITE" id="PS50893">
    <property type="entry name" value="ABC_TRANSPORTER_2"/>
    <property type="match status" value="1"/>
</dbReference>
<evidence type="ECO:0000256" key="6">
    <source>
        <dbReference type="ARBA" id="ARBA00022967"/>
    </source>
</evidence>
<sequence>MVAIRIDELTKQFEAFTALAKLSLEVEQEEFVTLLGPSGCGKTTLLKLISGFLDPTEGTIHINGKDVTRTPPEARDTALCFQSYALFPHLTVRENLEFGPRQKRISAHDRKARVDDVAEKLSLHAQMDKLPNQLSGGQQQRVSLGRALVMRPSVILFDEPLSNLDAKLRDQVRIEIRRIQKEYGLTAIYVTHDQNEALAMSDRVVVLNGGRVEQIDTPEALYHAPKTRFVADFIGDANVFSGTVQGEVQPGLWRVETAMGTYDVATSTPPKEKDVDLCWRPESAVLGDAGHTGKVINRAFQGHFTDLMIETKGVSYRVQSRATSAQEGDTVNISIPPEQLILLERTA</sequence>
<dbReference type="SUPFAM" id="SSF52540">
    <property type="entry name" value="P-loop containing nucleoside triphosphate hydrolases"/>
    <property type="match status" value="1"/>
</dbReference>
<dbReference type="EMBL" id="BMXE01000007">
    <property type="protein sequence ID" value="GHB43659.1"/>
    <property type="molecule type" value="Genomic_DNA"/>
</dbReference>
<evidence type="ECO:0000256" key="1">
    <source>
        <dbReference type="ARBA" id="ARBA00005417"/>
    </source>
</evidence>
<evidence type="ECO:0000256" key="5">
    <source>
        <dbReference type="ARBA" id="ARBA00022840"/>
    </source>
</evidence>
<dbReference type="Pfam" id="PF00005">
    <property type="entry name" value="ABC_tran"/>
    <property type="match status" value="1"/>
</dbReference>
<organism evidence="9 10">
    <name type="scientific">Pseudovibrio japonicus</name>
    <dbReference type="NCBI Taxonomy" id="366534"/>
    <lineage>
        <taxon>Bacteria</taxon>
        <taxon>Pseudomonadati</taxon>
        <taxon>Pseudomonadota</taxon>
        <taxon>Alphaproteobacteria</taxon>
        <taxon>Hyphomicrobiales</taxon>
        <taxon>Stappiaceae</taxon>
        <taxon>Pseudovibrio</taxon>
    </lineage>
</organism>
<dbReference type="GO" id="GO:0005524">
    <property type="term" value="F:ATP binding"/>
    <property type="evidence" value="ECO:0007669"/>
    <property type="project" value="UniProtKB-KW"/>
</dbReference>
<dbReference type="SUPFAM" id="SSF50331">
    <property type="entry name" value="MOP-like"/>
    <property type="match status" value="1"/>
</dbReference>
<evidence type="ECO:0000256" key="2">
    <source>
        <dbReference type="ARBA" id="ARBA00022448"/>
    </source>
</evidence>
<dbReference type="Gene3D" id="3.40.50.300">
    <property type="entry name" value="P-loop containing nucleotide triphosphate hydrolases"/>
    <property type="match status" value="1"/>
</dbReference>
<dbReference type="PANTHER" id="PTHR43875:SF15">
    <property type="entry name" value="TREHALOSE IMPORT ATP-BINDING PROTEIN SUGC"/>
    <property type="match status" value="1"/>
</dbReference>
<keyword evidence="7" id="KW-0472">Membrane</keyword>
<evidence type="ECO:0000256" key="7">
    <source>
        <dbReference type="ARBA" id="ARBA00023136"/>
    </source>
</evidence>